<dbReference type="GO" id="GO:0035999">
    <property type="term" value="P:tetrahydrofolate interconversion"/>
    <property type="evidence" value="ECO:0007669"/>
    <property type="project" value="UniProtKB-UniRule"/>
</dbReference>
<dbReference type="EMBL" id="CADCWN010000149">
    <property type="protein sequence ID" value="CAA9570359.1"/>
    <property type="molecule type" value="Genomic_DNA"/>
</dbReference>
<dbReference type="Gene3D" id="3.40.50.720">
    <property type="entry name" value="NAD(P)-binding Rossmann-like Domain"/>
    <property type="match status" value="1"/>
</dbReference>
<evidence type="ECO:0000256" key="10">
    <source>
        <dbReference type="ARBA" id="ARBA00023167"/>
    </source>
</evidence>
<evidence type="ECO:0000256" key="7">
    <source>
        <dbReference type="ARBA" id="ARBA00022857"/>
    </source>
</evidence>
<dbReference type="InterPro" id="IPR020631">
    <property type="entry name" value="THF_DH/CycHdrlase_NAD-bd_dom"/>
</dbReference>
<keyword evidence="10 12" id="KW-0486">Methionine biosynthesis</keyword>
<gene>
    <name evidence="12" type="primary">folD</name>
    <name evidence="15" type="ORF">AVDCRST_MAG18-1914</name>
</gene>
<keyword evidence="11 12" id="KW-0511">Multifunctional enzyme</keyword>
<dbReference type="InterPro" id="IPR020630">
    <property type="entry name" value="THF_DH/CycHdrlase_cat_dom"/>
</dbReference>
<dbReference type="CDD" id="cd01080">
    <property type="entry name" value="NAD_bind_m-THF_DH_Cyclohyd"/>
    <property type="match status" value="1"/>
</dbReference>
<comment type="catalytic activity">
    <reaction evidence="12">
        <text>(6R)-5,10-methylene-5,6,7,8-tetrahydrofolate + NADP(+) = (6R)-5,10-methenyltetrahydrofolate + NADPH</text>
        <dbReference type="Rhea" id="RHEA:22812"/>
        <dbReference type="ChEBI" id="CHEBI:15636"/>
        <dbReference type="ChEBI" id="CHEBI:57455"/>
        <dbReference type="ChEBI" id="CHEBI:57783"/>
        <dbReference type="ChEBI" id="CHEBI:58349"/>
        <dbReference type="EC" id="1.5.1.5"/>
    </reaction>
</comment>
<dbReference type="Pfam" id="PF00763">
    <property type="entry name" value="THF_DHG_CYH"/>
    <property type="match status" value="1"/>
</dbReference>
<keyword evidence="3 12" id="KW-0554">One-carbon metabolism</keyword>
<evidence type="ECO:0000259" key="14">
    <source>
        <dbReference type="Pfam" id="PF02882"/>
    </source>
</evidence>
<feature type="binding site" evidence="12">
    <location>
        <position position="232"/>
    </location>
    <ligand>
        <name>NADP(+)</name>
        <dbReference type="ChEBI" id="CHEBI:58349"/>
    </ligand>
</feature>
<dbReference type="Gene3D" id="3.40.50.10860">
    <property type="entry name" value="Leucine Dehydrogenase, chain A, domain 1"/>
    <property type="match status" value="1"/>
</dbReference>
<feature type="domain" description="Tetrahydrofolate dehydrogenase/cyclohydrolase catalytic" evidence="13">
    <location>
        <begin position="6"/>
        <end position="121"/>
    </location>
</feature>
<keyword evidence="4 12" id="KW-0028">Amino-acid biosynthesis</keyword>
<evidence type="ECO:0000256" key="12">
    <source>
        <dbReference type="HAMAP-Rule" id="MF_01576"/>
    </source>
</evidence>
<dbReference type="FunFam" id="3.40.50.720:FF:000006">
    <property type="entry name" value="Bifunctional protein FolD"/>
    <property type="match status" value="1"/>
</dbReference>
<evidence type="ECO:0000256" key="4">
    <source>
        <dbReference type="ARBA" id="ARBA00022605"/>
    </source>
</evidence>
<evidence type="ECO:0000256" key="8">
    <source>
        <dbReference type="ARBA" id="ARBA00023002"/>
    </source>
</evidence>
<keyword evidence="7 12" id="KW-0521">NADP</keyword>
<comment type="caution">
    <text evidence="12">Lacks conserved residue(s) required for the propagation of feature annotation.</text>
</comment>
<organism evidence="15">
    <name type="scientific">uncultured Thermomicrobiales bacterium</name>
    <dbReference type="NCBI Taxonomy" id="1645740"/>
    <lineage>
        <taxon>Bacteria</taxon>
        <taxon>Pseudomonadati</taxon>
        <taxon>Thermomicrobiota</taxon>
        <taxon>Thermomicrobia</taxon>
        <taxon>Thermomicrobiales</taxon>
        <taxon>environmental samples</taxon>
    </lineage>
</organism>
<evidence type="ECO:0000259" key="13">
    <source>
        <dbReference type="Pfam" id="PF00763"/>
    </source>
</evidence>
<evidence type="ECO:0000256" key="2">
    <source>
        <dbReference type="ARBA" id="ARBA00011738"/>
    </source>
</evidence>
<keyword evidence="6 12" id="KW-0378">Hydrolase</keyword>
<dbReference type="SUPFAM" id="SSF51735">
    <property type="entry name" value="NAD(P)-binding Rossmann-fold domains"/>
    <property type="match status" value="1"/>
</dbReference>
<evidence type="ECO:0000313" key="15">
    <source>
        <dbReference type="EMBL" id="CAA9570359.1"/>
    </source>
</evidence>
<evidence type="ECO:0000256" key="6">
    <source>
        <dbReference type="ARBA" id="ARBA00022801"/>
    </source>
</evidence>
<dbReference type="GO" id="GO:0004477">
    <property type="term" value="F:methenyltetrahydrofolate cyclohydrolase activity"/>
    <property type="evidence" value="ECO:0007669"/>
    <property type="project" value="UniProtKB-UniRule"/>
</dbReference>
<comment type="pathway">
    <text evidence="1 12">One-carbon metabolism; tetrahydrofolate interconversion.</text>
</comment>
<feature type="binding site" evidence="12">
    <location>
        <begin position="166"/>
        <end position="168"/>
    </location>
    <ligand>
        <name>NADP(+)</name>
        <dbReference type="ChEBI" id="CHEBI:58349"/>
    </ligand>
</feature>
<dbReference type="PANTHER" id="PTHR48099">
    <property type="entry name" value="C-1-TETRAHYDROFOLATE SYNTHASE, CYTOPLASMIC-RELATED"/>
    <property type="match status" value="1"/>
</dbReference>
<dbReference type="InterPro" id="IPR046346">
    <property type="entry name" value="Aminoacid_DH-like_N_sf"/>
</dbReference>
<evidence type="ECO:0000256" key="11">
    <source>
        <dbReference type="ARBA" id="ARBA00023268"/>
    </source>
</evidence>
<comment type="catalytic activity">
    <reaction evidence="12">
        <text>(6R)-5,10-methenyltetrahydrofolate + H2O = (6R)-10-formyltetrahydrofolate + H(+)</text>
        <dbReference type="Rhea" id="RHEA:23700"/>
        <dbReference type="ChEBI" id="CHEBI:15377"/>
        <dbReference type="ChEBI" id="CHEBI:15378"/>
        <dbReference type="ChEBI" id="CHEBI:57455"/>
        <dbReference type="ChEBI" id="CHEBI:195366"/>
        <dbReference type="EC" id="3.5.4.9"/>
    </reaction>
</comment>
<comment type="similarity">
    <text evidence="12">Belongs to the tetrahydrofolate dehydrogenase/cyclohydrolase family.</text>
</comment>
<dbReference type="InterPro" id="IPR036291">
    <property type="entry name" value="NAD(P)-bd_dom_sf"/>
</dbReference>
<dbReference type="GO" id="GO:0009086">
    <property type="term" value="P:methionine biosynthetic process"/>
    <property type="evidence" value="ECO:0007669"/>
    <property type="project" value="UniProtKB-KW"/>
</dbReference>
<evidence type="ECO:0000256" key="5">
    <source>
        <dbReference type="ARBA" id="ARBA00022755"/>
    </source>
</evidence>
<proteinExistence type="inferred from homology"/>
<name>A0A6J4V7H3_9BACT</name>
<dbReference type="GO" id="GO:0000105">
    <property type="term" value="P:L-histidine biosynthetic process"/>
    <property type="evidence" value="ECO:0007669"/>
    <property type="project" value="UniProtKB-KW"/>
</dbReference>
<evidence type="ECO:0000256" key="9">
    <source>
        <dbReference type="ARBA" id="ARBA00023102"/>
    </source>
</evidence>
<dbReference type="PANTHER" id="PTHR48099:SF5">
    <property type="entry name" value="C-1-TETRAHYDROFOLATE SYNTHASE, CYTOPLASMIC"/>
    <property type="match status" value="1"/>
</dbReference>
<comment type="subunit">
    <text evidence="2 12">Homodimer.</text>
</comment>
<dbReference type="GO" id="GO:0004488">
    <property type="term" value="F:methylenetetrahydrofolate dehydrogenase (NADP+) activity"/>
    <property type="evidence" value="ECO:0007669"/>
    <property type="project" value="UniProtKB-UniRule"/>
</dbReference>
<keyword evidence="9 12" id="KW-0368">Histidine biosynthesis</keyword>
<sequence>MTATILDGRAVAETLRAELRAESATLAARLGFTPILAIVSVGDDPAARSYVAGIRRACERTGIACRPLELPLATTAVGLRAAIDELNADRGVCGVLATLPLPPHLPTSVIADSLAPEKDIDGITTTNAGRLAFGWPTFAPNTPAGGMEMLRRYNIPIAGNHAVVVGRSGIVGKPMALMLLAADATVTICHRRTPNLAAIVRGADIVVTAAGRARLITGAMLKPGATVIDFGINFPEWAGGKMVGDVDFASALPVAGAITPVPGGTGPVTNMMLMRNTLAAARTLLDGA</sequence>
<keyword evidence="8 12" id="KW-0560">Oxidoreductase</keyword>
<keyword evidence="5 12" id="KW-0658">Purine biosynthesis</keyword>
<dbReference type="Pfam" id="PF02882">
    <property type="entry name" value="THF_DHG_CYH_C"/>
    <property type="match status" value="1"/>
</dbReference>
<dbReference type="AlphaFoldDB" id="A0A6J4V7H3"/>
<evidence type="ECO:0000256" key="1">
    <source>
        <dbReference type="ARBA" id="ARBA00004777"/>
    </source>
</evidence>
<dbReference type="HAMAP" id="MF_01576">
    <property type="entry name" value="THF_DHG_CYH"/>
    <property type="match status" value="1"/>
</dbReference>
<dbReference type="EC" id="1.5.1.5" evidence="12"/>
<dbReference type="InterPro" id="IPR000672">
    <property type="entry name" value="THF_DH/CycHdrlase"/>
</dbReference>
<evidence type="ECO:0000256" key="3">
    <source>
        <dbReference type="ARBA" id="ARBA00022563"/>
    </source>
</evidence>
<dbReference type="GO" id="GO:0006164">
    <property type="term" value="P:purine nucleotide biosynthetic process"/>
    <property type="evidence" value="ECO:0007669"/>
    <property type="project" value="UniProtKB-KW"/>
</dbReference>
<dbReference type="EC" id="3.5.4.9" evidence="12"/>
<dbReference type="UniPathway" id="UPA00193"/>
<protein>
    <recommendedName>
        <fullName evidence="12">Bifunctional protein FolD</fullName>
    </recommendedName>
    <domain>
        <recommendedName>
            <fullName evidence="12">Methylenetetrahydrofolate dehydrogenase</fullName>
            <ecNumber evidence="12">1.5.1.5</ecNumber>
        </recommendedName>
    </domain>
    <domain>
        <recommendedName>
            <fullName evidence="12">Methenyltetrahydrofolate cyclohydrolase</fullName>
            <ecNumber evidence="12">3.5.4.9</ecNumber>
        </recommendedName>
    </domain>
</protein>
<accession>A0A6J4V7H3</accession>
<comment type="function">
    <text evidence="12">Catalyzes the oxidation of 5,10-methylenetetrahydrofolate to 5,10-methenyltetrahydrofolate and then the hydrolysis of 5,10-methenyltetrahydrofolate to 10-formyltetrahydrofolate.</text>
</comment>
<feature type="domain" description="Tetrahydrofolate dehydrogenase/cyclohydrolase NAD(P)-binding" evidence="14">
    <location>
        <begin position="140"/>
        <end position="282"/>
    </location>
</feature>
<dbReference type="PRINTS" id="PR00085">
    <property type="entry name" value="THFDHDRGNASE"/>
</dbReference>
<reference evidence="15" key="1">
    <citation type="submission" date="2020-02" db="EMBL/GenBank/DDBJ databases">
        <authorList>
            <person name="Meier V. D."/>
        </authorList>
    </citation>
    <scope>NUCLEOTIDE SEQUENCE</scope>
    <source>
        <strain evidence="15">AVDCRST_MAG18</strain>
    </source>
</reference>
<dbReference type="SUPFAM" id="SSF53223">
    <property type="entry name" value="Aminoacid dehydrogenase-like, N-terminal domain"/>
    <property type="match status" value="1"/>
</dbReference>
<dbReference type="GO" id="GO:0005829">
    <property type="term" value="C:cytosol"/>
    <property type="evidence" value="ECO:0007669"/>
    <property type="project" value="TreeGrafter"/>
</dbReference>